<dbReference type="EMBL" id="QCYK01000001">
    <property type="protein sequence ID" value="PUZ28038.1"/>
    <property type="molecule type" value="Genomic_DNA"/>
</dbReference>
<sequence length="199" mass="23022">MIMRSAIIPLLRYEEDPDIQPGMIMEPLAEYLQVVYVVLRADGWEPLWQRDMEEHDLWMEELLPLAKDNLERLYAGKYTTRSLNFSRELPGTLPFFRADVLPAFCTPSLMLLDSMWAAVREATGATLVAVNLPAKDLLFYADAAREKSFQALCQVGARCYYSAAAEEKALSSETYVYVGGKWERFLDEEDQWYEWIEKL</sequence>
<name>A0A2T7BK39_9BACT</name>
<dbReference type="AlphaFoldDB" id="A0A2T7BK39"/>
<gene>
    <name evidence="1" type="ORF">DCC81_00710</name>
</gene>
<accession>A0A2T7BK39</accession>
<evidence type="ECO:0000313" key="1">
    <source>
        <dbReference type="EMBL" id="PUZ28038.1"/>
    </source>
</evidence>
<evidence type="ECO:0000313" key="2">
    <source>
        <dbReference type="Proteomes" id="UP000244450"/>
    </source>
</evidence>
<protein>
    <submittedName>
        <fullName evidence="1">Uncharacterized protein</fullName>
    </submittedName>
</protein>
<proteinExistence type="predicted"/>
<reference evidence="1 2" key="1">
    <citation type="submission" date="2018-04" db="EMBL/GenBank/DDBJ databases">
        <title>Chitinophaga fuyangensis sp. nov., isolated from soil in a chemical factory.</title>
        <authorList>
            <person name="Chen K."/>
        </authorList>
    </citation>
    <scope>NUCLEOTIDE SEQUENCE [LARGE SCALE GENOMIC DNA]</scope>
    <source>
        <strain evidence="1 2">LY-1</strain>
    </source>
</reference>
<keyword evidence="2" id="KW-1185">Reference proteome</keyword>
<organism evidence="1 2">
    <name type="scientific">Chitinophaga parva</name>
    <dbReference type="NCBI Taxonomy" id="2169414"/>
    <lineage>
        <taxon>Bacteria</taxon>
        <taxon>Pseudomonadati</taxon>
        <taxon>Bacteroidota</taxon>
        <taxon>Chitinophagia</taxon>
        <taxon>Chitinophagales</taxon>
        <taxon>Chitinophagaceae</taxon>
        <taxon>Chitinophaga</taxon>
    </lineage>
</organism>
<dbReference type="Proteomes" id="UP000244450">
    <property type="component" value="Unassembled WGS sequence"/>
</dbReference>
<comment type="caution">
    <text evidence="1">The sequence shown here is derived from an EMBL/GenBank/DDBJ whole genome shotgun (WGS) entry which is preliminary data.</text>
</comment>